<dbReference type="Proteomes" id="UP001175228">
    <property type="component" value="Unassembled WGS sequence"/>
</dbReference>
<dbReference type="EMBL" id="JAUEPU010000009">
    <property type="protein sequence ID" value="KAK0499758.1"/>
    <property type="molecule type" value="Genomic_DNA"/>
</dbReference>
<evidence type="ECO:0000256" key="1">
    <source>
        <dbReference type="SAM" id="MobiDB-lite"/>
    </source>
</evidence>
<comment type="caution">
    <text evidence="2">The sequence shown here is derived from an EMBL/GenBank/DDBJ whole genome shotgun (WGS) entry which is preliminary data.</text>
</comment>
<accession>A0AA39QBC3</accession>
<dbReference type="AlphaFoldDB" id="A0AA39QBC3"/>
<name>A0AA39QBC3_9AGAR</name>
<evidence type="ECO:0000313" key="2">
    <source>
        <dbReference type="EMBL" id="KAK0499758.1"/>
    </source>
</evidence>
<gene>
    <name evidence="2" type="ORF">EDD18DRAFT_1103060</name>
</gene>
<proteinExistence type="predicted"/>
<protein>
    <submittedName>
        <fullName evidence="2">Uncharacterized protein</fullName>
    </submittedName>
</protein>
<sequence>MADSPSARIHARIDELERELQRLDELPPEATPGTTEKRQNLVAEIQRRINQISSMGILLTAPDRRRGKGGGGGARTARGGRSVSVGTAADPAPGDIVKARVDKLLVVFDANKYPPLTAKDFAKTLVFPDIGNREAMEDLAYERLIRGYKDTCENWSAAIVPLVESRDDWANICNKTSEIQKLDDDMDRLVAMNKFLTDQVSVGACEMYVDYAMRVTETIRYVKIWDTHMGEDDEDEQGNAAGEAPTTGPRKWKIDFLKRSFRAEHPEAQLELENAQKTGEEGQIIEAKNAYNAKLAKHRKNHQHTMAMRRPLALLYDFFGAAVLMDPSWDVTNKGRKRRRSGVFDEMLVYLCRHLPEENFIHVPATRYESAQASLSDVLRIIARPVAQHVEDFLDMYAPVSFGK</sequence>
<feature type="region of interest" description="Disordered" evidence="1">
    <location>
        <begin position="61"/>
        <end position="88"/>
    </location>
</feature>
<organism evidence="2 3">
    <name type="scientific">Armillaria luteobubalina</name>
    <dbReference type="NCBI Taxonomy" id="153913"/>
    <lineage>
        <taxon>Eukaryota</taxon>
        <taxon>Fungi</taxon>
        <taxon>Dikarya</taxon>
        <taxon>Basidiomycota</taxon>
        <taxon>Agaricomycotina</taxon>
        <taxon>Agaricomycetes</taxon>
        <taxon>Agaricomycetidae</taxon>
        <taxon>Agaricales</taxon>
        <taxon>Marasmiineae</taxon>
        <taxon>Physalacriaceae</taxon>
        <taxon>Armillaria</taxon>
    </lineage>
</organism>
<evidence type="ECO:0000313" key="3">
    <source>
        <dbReference type="Proteomes" id="UP001175228"/>
    </source>
</evidence>
<reference evidence="2" key="1">
    <citation type="submission" date="2023-06" db="EMBL/GenBank/DDBJ databases">
        <authorList>
            <consortium name="Lawrence Berkeley National Laboratory"/>
            <person name="Ahrendt S."/>
            <person name="Sahu N."/>
            <person name="Indic B."/>
            <person name="Wong-Bajracharya J."/>
            <person name="Merenyi Z."/>
            <person name="Ke H.-M."/>
            <person name="Monk M."/>
            <person name="Kocsube S."/>
            <person name="Drula E."/>
            <person name="Lipzen A."/>
            <person name="Balint B."/>
            <person name="Henrissat B."/>
            <person name="Andreopoulos B."/>
            <person name="Martin F.M."/>
            <person name="Harder C.B."/>
            <person name="Rigling D."/>
            <person name="Ford K.L."/>
            <person name="Foster G.D."/>
            <person name="Pangilinan J."/>
            <person name="Papanicolaou A."/>
            <person name="Barry K."/>
            <person name="LaButti K."/>
            <person name="Viragh M."/>
            <person name="Koriabine M."/>
            <person name="Yan M."/>
            <person name="Riley R."/>
            <person name="Champramary S."/>
            <person name="Plett K.L."/>
            <person name="Tsai I.J."/>
            <person name="Slot J."/>
            <person name="Sipos G."/>
            <person name="Plett J."/>
            <person name="Nagy L.G."/>
            <person name="Grigoriev I.V."/>
        </authorList>
    </citation>
    <scope>NUCLEOTIDE SEQUENCE</scope>
    <source>
        <strain evidence="2">HWK02</strain>
    </source>
</reference>
<keyword evidence="3" id="KW-1185">Reference proteome</keyword>